<gene>
    <name evidence="2" type="ORF">GA0070603_1850</name>
</gene>
<dbReference type="Pfam" id="PF11272">
    <property type="entry name" value="DUF3072"/>
    <property type="match status" value="1"/>
</dbReference>
<evidence type="ECO:0008006" key="4">
    <source>
        <dbReference type="Google" id="ProtNLM"/>
    </source>
</evidence>
<dbReference type="STRING" id="47854.GA0070603_1850"/>
<dbReference type="InterPro" id="IPR021425">
    <property type="entry name" value="DUF3072"/>
</dbReference>
<dbReference type="AlphaFoldDB" id="A0A1C6UKU6"/>
<organism evidence="2 3">
    <name type="scientific">Micromonospora chersina</name>
    <dbReference type="NCBI Taxonomy" id="47854"/>
    <lineage>
        <taxon>Bacteria</taxon>
        <taxon>Bacillati</taxon>
        <taxon>Actinomycetota</taxon>
        <taxon>Actinomycetes</taxon>
        <taxon>Micromonosporales</taxon>
        <taxon>Micromonosporaceae</taxon>
        <taxon>Micromonospora</taxon>
    </lineage>
</organism>
<reference evidence="3" key="1">
    <citation type="submission" date="2016-06" db="EMBL/GenBank/DDBJ databases">
        <authorList>
            <person name="Varghese N."/>
            <person name="Submissions Spin"/>
        </authorList>
    </citation>
    <scope>NUCLEOTIDE SEQUENCE [LARGE SCALE GENOMIC DNA]</scope>
    <source>
        <strain evidence="3">DSM 44151</strain>
    </source>
</reference>
<feature type="region of interest" description="Disordered" evidence="1">
    <location>
        <begin position="1"/>
        <end position="74"/>
    </location>
</feature>
<name>A0A1C6UKU6_9ACTN</name>
<evidence type="ECO:0000313" key="2">
    <source>
        <dbReference type="EMBL" id="SCL54677.1"/>
    </source>
</evidence>
<evidence type="ECO:0000256" key="1">
    <source>
        <dbReference type="SAM" id="MobiDB-lite"/>
    </source>
</evidence>
<protein>
    <recommendedName>
        <fullName evidence="4">DUF3072 domain-containing protein</fullName>
    </recommendedName>
</protein>
<proteinExistence type="predicted"/>
<dbReference type="OrthoDB" id="9811751at2"/>
<dbReference type="EMBL" id="FMIB01000002">
    <property type="protein sequence ID" value="SCL54677.1"/>
    <property type="molecule type" value="Genomic_DNA"/>
</dbReference>
<keyword evidence="3" id="KW-1185">Reference proteome</keyword>
<sequence>MVDRSNGSRDAVNPDAAVKDPDDWVTGDEPPTAAQESYLHTLAREAGEEVPDGLTKAEASRRIDELQAETGRGR</sequence>
<feature type="compositionally biased region" description="Basic and acidic residues" evidence="1">
    <location>
        <begin position="58"/>
        <end position="74"/>
    </location>
</feature>
<evidence type="ECO:0000313" key="3">
    <source>
        <dbReference type="Proteomes" id="UP000198605"/>
    </source>
</evidence>
<dbReference type="Proteomes" id="UP000198605">
    <property type="component" value="Unassembled WGS sequence"/>
</dbReference>
<accession>A0A1C6UKU6</accession>